<accession>A0ABD0K9Q8</accession>
<protein>
    <submittedName>
        <fullName evidence="2">Uncharacterized protein</fullName>
    </submittedName>
</protein>
<feature type="region of interest" description="Disordered" evidence="1">
    <location>
        <begin position="28"/>
        <end position="59"/>
    </location>
</feature>
<organism evidence="2 3">
    <name type="scientific">Batillaria attramentaria</name>
    <dbReference type="NCBI Taxonomy" id="370345"/>
    <lineage>
        <taxon>Eukaryota</taxon>
        <taxon>Metazoa</taxon>
        <taxon>Spiralia</taxon>
        <taxon>Lophotrochozoa</taxon>
        <taxon>Mollusca</taxon>
        <taxon>Gastropoda</taxon>
        <taxon>Caenogastropoda</taxon>
        <taxon>Sorbeoconcha</taxon>
        <taxon>Cerithioidea</taxon>
        <taxon>Batillariidae</taxon>
        <taxon>Batillaria</taxon>
    </lineage>
</organism>
<evidence type="ECO:0000313" key="2">
    <source>
        <dbReference type="EMBL" id="KAK7483850.1"/>
    </source>
</evidence>
<evidence type="ECO:0000256" key="1">
    <source>
        <dbReference type="SAM" id="MobiDB-lite"/>
    </source>
</evidence>
<proteinExistence type="predicted"/>
<reference evidence="2 3" key="1">
    <citation type="journal article" date="2023" name="Sci. Data">
        <title>Genome assembly of the Korean intertidal mud-creeper Batillaria attramentaria.</title>
        <authorList>
            <person name="Patra A.K."/>
            <person name="Ho P.T."/>
            <person name="Jun S."/>
            <person name="Lee S.J."/>
            <person name="Kim Y."/>
            <person name="Won Y.J."/>
        </authorList>
    </citation>
    <scope>NUCLEOTIDE SEQUENCE [LARGE SCALE GENOMIC DNA]</scope>
    <source>
        <strain evidence="2">Wonlab-2016</strain>
    </source>
</reference>
<name>A0ABD0K9Q8_9CAEN</name>
<comment type="caution">
    <text evidence="2">The sequence shown here is derived from an EMBL/GenBank/DDBJ whole genome shotgun (WGS) entry which is preliminary data.</text>
</comment>
<keyword evidence="3" id="KW-1185">Reference proteome</keyword>
<sequence>MDAPNSAVPFRTQRANWSDKYSRVLSPNIPGCENKPGTRAADPIKHPVSSPRIPTPGVISLANKTTDTAVLFQSTERATEMHNRPKVCAQGPKIIIVHLQDSSNNCHQRAQVLSRR</sequence>
<evidence type="ECO:0000313" key="3">
    <source>
        <dbReference type="Proteomes" id="UP001519460"/>
    </source>
</evidence>
<dbReference type="AlphaFoldDB" id="A0ABD0K9Q8"/>
<dbReference type="Proteomes" id="UP001519460">
    <property type="component" value="Unassembled WGS sequence"/>
</dbReference>
<dbReference type="EMBL" id="JACVVK020000219">
    <property type="protein sequence ID" value="KAK7483850.1"/>
    <property type="molecule type" value="Genomic_DNA"/>
</dbReference>
<gene>
    <name evidence="2" type="ORF">BaRGS_00024867</name>
</gene>